<gene>
    <name evidence="2" type="ORF">DHR80_13045</name>
</gene>
<feature type="compositionally biased region" description="Acidic residues" evidence="1">
    <location>
        <begin position="304"/>
        <end position="315"/>
    </location>
</feature>
<accession>A0A3D5N9J6</accession>
<evidence type="ECO:0000313" key="2">
    <source>
        <dbReference type="EMBL" id="HCW68096.1"/>
    </source>
</evidence>
<dbReference type="AlphaFoldDB" id="A0A3D5N9J6"/>
<organism evidence="2 3">
    <name type="scientific">Thalassospira lucentensis</name>
    <dbReference type="NCBI Taxonomy" id="168935"/>
    <lineage>
        <taxon>Bacteria</taxon>
        <taxon>Pseudomonadati</taxon>
        <taxon>Pseudomonadota</taxon>
        <taxon>Alphaproteobacteria</taxon>
        <taxon>Rhodospirillales</taxon>
        <taxon>Thalassospiraceae</taxon>
        <taxon>Thalassospira</taxon>
    </lineage>
</organism>
<reference evidence="2 3" key="1">
    <citation type="journal article" date="2018" name="Nat. Biotechnol.">
        <title>A standardized bacterial taxonomy based on genome phylogeny substantially revises the tree of life.</title>
        <authorList>
            <person name="Parks D.H."/>
            <person name="Chuvochina M."/>
            <person name="Waite D.W."/>
            <person name="Rinke C."/>
            <person name="Skarshewski A."/>
            <person name="Chaumeil P.A."/>
            <person name="Hugenholtz P."/>
        </authorList>
    </citation>
    <scope>NUCLEOTIDE SEQUENCE [LARGE SCALE GENOMIC DNA]</scope>
    <source>
        <strain evidence="2">UBA9881</strain>
    </source>
</reference>
<evidence type="ECO:0000313" key="3">
    <source>
        <dbReference type="Proteomes" id="UP000264179"/>
    </source>
</evidence>
<proteinExistence type="predicted"/>
<protein>
    <submittedName>
        <fullName evidence="2">Uncharacterized protein</fullName>
    </submittedName>
</protein>
<sequence>MVKTSLKPSGKFRRHIGVLVIGALVLLPTTATATYPVFDATSFTKLIEQFNSLQKQLDQLMKQTEILGKVSKAVQDQVDTIGKLGNITMPIVNMARLAQAINKDARCLLPDLSGLMPGLNLDELDWESICSRRRFYQEMLWFDPNDPDSWKFEDGTAPEDWSYPEGGSWGGDNAGDWKNPDGSPAAERAHRIARDLARKQVLQRQNVIVKDAINTGFSQSDQIIDQVEANQLTADEIEAEADAADTLKKLVAVLIKVMLHQDRQEVQSQQQRAQLIRIQAATLMKLMPPEATLDEALDGIEVSDGSEDDSAGDDE</sequence>
<comment type="caution">
    <text evidence="2">The sequence shown here is derived from an EMBL/GenBank/DDBJ whole genome shotgun (WGS) entry which is preliminary data.</text>
</comment>
<evidence type="ECO:0000256" key="1">
    <source>
        <dbReference type="SAM" id="MobiDB-lite"/>
    </source>
</evidence>
<dbReference type="EMBL" id="DPOP01000099">
    <property type="protein sequence ID" value="HCW68096.1"/>
    <property type="molecule type" value="Genomic_DNA"/>
</dbReference>
<dbReference type="RefSeq" id="WP_277277803.1">
    <property type="nucleotide sequence ID" value="NZ_DPOP01000099.1"/>
</dbReference>
<dbReference type="Proteomes" id="UP000264179">
    <property type="component" value="Unassembled WGS sequence"/>
</dbReference>
<feature type="region of interest" description="Disordered" evidence="1">
    <location>
        <begin position="294"/>
        <end position="315"/>
    </location>
</feature>
<name>A0A3D5N9J6_9PROT</name>